<evidence type="ECO:0000313" key="2">
    <source>
        <dbReference type="EMBL" id="ALX49308.1"/>
    </source>
</evidence>
<evidence type="ECO:0000313" key="3">
    <source>
        <dbReference type="Proteomes" id="UP000050331"/>
    </source>
</evidence>
<feature type="transmembrane region" description="Helical" evidence="1">
    <location>
        <begin position="196"/>
        <end position="213"/>
    </location>
</feature>
<sequence>MLQQSLAKTGKLMGFMLRLDRLRIVIWLAALSFFTLVVPLAFSDLYPTQEESNTMAQTMENPAMTAMVGPGNLDNYTVGAMTAHQMLLLTAVVVGLMNILLMNRHTRVDEEDGRQELVRALPVGKLANLNASFIMLAVVNGLLALITGFGLYALGIESMGLSGSLLYGLILGATGIFFAGLTALMAQITENARTTFGLTLALLLIAYLIRAVGDISNEALSWVSPLGWATAGQVYSDNHWWVLLLLAIGAILLMALAFYLNTIRDLEAGFLPSRPGRKHASQSLLSPIGLALRLQRTGIISWAVAMILVGVSYGSVMGDLESFFESNEALRQVFSTDAGTSSFTMQFVSVLMFVMALIATLPAVMALLKLNGEEKQNRLDHLLGRAVSRTRLVSGYLTIAVINGVVMLFLAVAGLWVAGASVTEEPFEFGKIIGAGLAFYPALLVMIGLAVFLIGFAPKLSSLVWLYLFYSFIVLYFGNMFQFPAWVSKLSPFGYIPELPVDEMEWMPVIILTVIAIGLAIVGMFGYRKRDIQGQ</sequence>
<dbReference type="AlphaFoldDB" id="A0A0U4E7M5"/>
<name>A0A0U4E7M5_9BACI</name>
<dbReference type="EMBL" id="CP013862">
    <property type="protein sequence ID" value="ALX49308.1"/>
    <property type="molecule type" value="Genomic_DNA"/>
</dbReference>
<gene>
    <name evidence="2" type="ORF">AOX59_12330</name>
</gene>
<keyword evidence="1" id="KW-1133">Transmembrane helix</keyword>
<accession>A0A0U4E7M5</accession>
<feature type="transmembrane region" description="Helical" evidence="1">
    <location>
        <begin position="299"/>
        <end position="316"/>
    </location>
</feature>
<feature type="transmembrane region" description="Helical" evidence="1">
    <location>
        <begin position="133"/>
        <end position="153"/>
    </location>
</feature>
<organism evidence="2 3">
    <name type="scientific">Lentibacillus amyloliquefaciens</name>
    <dbReference type="NCBI Taxonomy" id="1472767"/>
    <lineage>
        <taxon>Bacteria</taxon>
        <taxon>Bacillati</taxon>
        <taxon>Bacillota</taxon>
        <taxon>Bacilli</taxon>
        <taxon>Bacillales</taxon>
        <taxon>Bacillaceae</taxon>
        <taxon>Lentibacillus</taxon>
    </lineage>
</organism>
<feature type="transmembrane region" description="Helical" evidence="1">
    <location>
        <begin position="464"/>
        <end position="486"/>
    </location>
</feature>
<feature type="transmembrane region" description="Helical" evidence="1">
    <location>
        <begin position="165"/>
        <end position="184"/>
    </location>
</feature>
<protein>
    <submittedName>
        <fullName evidence="2">ABC transporter permease</fullName>
    </submittedName>
</protein>
<feature type="transmembrane region" description="Helical" evidence="1">
    <location>
        <begin position="395"/>
        <end position="418"/>
    </location>
</feature>
<feature type="transmembrane region" description="Helical" evidence="1">
    <location>
        <begin position="21"/>
        <end position="42"/>
    </location>
</feature>
<feature type="transmembrane region" description="Helical" evidence="1">
    <location>
        <begin position="347"/>
        <end position="368"/>
    </location>
</feature>
<keyword evidence="3" id="KW-1185">Reference proteome</keyword>
<dbReference type="RefSeq" id="WP_068445969.1">
    <property type="nucleotide sequence ID" value="NZ_CP013862.1"/>
</dbReference>
<dbReference type="OrthoDB" id="2014935at2"/>
<dbReference type="Proteomes" id="UP000050331">
    <property type="component" value="Chromosome"/>
</dbReference>
<reference evidence="2 3" key="1">
    <citation type="submission" date="2016-01" db="EMBL/GenBank/DDBJ databases">
        <title>Complete genome sequence of strain Lentibacillus amyloliquefaciens LAM0015T isolated from saline sediment.</title>
        <authorList>
            <person name="Wang J.-L."/>
            <person name="He M.-X."/>
        </authorList>
    </citation>
    <scope>NUCLEOTIDE SEQUENCE [LARGE SCALE GENOMIC DNA]</scope>
    <source>
        <strain evidence="2 3">LAM0015</strain>
    </source>
</reference>
<feature type="transmembrane region" description="Helical" evidence="1">
    <location>
        <begin position="506"/>
        <end position="527"/>
    </location>
</feature>
<dbReference type="KEGG" id="lao:AOX59_12330"/>
<feature type="transmembrane region" description="Helical" evidence="1">
    <location>
        <begin position="438"/>
        <end position="457"/>
    </location>
</feature>
<proteinExistence type="predicted"/>
<dbReference type="STRING" id="1472767.AOX59_12330"/>
<feature type="transmembrane region" description="Helical" evidence="1">
    <location>
        <begin position="83"/>
        <end position="101"/>
    </location>
</feature>
<feature type="transmembrane region" description="Helical" evidence="1">
    <location>
        <begin position="240"/>
        <end position="260"/>
    </location>
</feature>
<evidence type="ECO:0000256" key="1">
    <source>
        <dbReference type="SAM" id="Phobius"/>
    </source>
</evidence>
<keyword evidence="1" id="KW-0812">Transmembrane</keyword>
<keyword evidence="1" id="KW-0472">Membrane</keyword>